<evidence type="ECO:0000256" key="2">
    <source>
        <dbReference type="SAM" id="SignalP"/>
    </source>
</evidence>
<dbReference type="InterPro" id="IPR023346">
    <property type="entry name" value="Lysozyme-like_dom_sf"/>
</dbReference>
<protein>
    <submittedName>
        <fullName evidence="4">Membrane-bound lytic murein transglycosylase B</fullName>
    </submittedName>
</protein>
<gene>
    <name evidence="4" type="ORF">HNR48_003233</name>
</gene>
<name>A0A7X0MWZ8_9GAMM</name>
<sequence length="338" mass="38258">MMERFKKTAKLSLVMGVSLLSAVTAQAKGYEQHPLAQKLIAEMVAEDDFSKEELNALFSQAEKKQSILDAISRPAERTLQWKSYRKIFLDGKRAGKGVEFWKENQAALEEASEKYGVPPEIIVAIIGVETRYGRIMGSYRVLDALSTLAFDYPKRSKFFTKELKHYLRLTREQQQNPLALKGSYAGAMGYGQFMPSSFRAYAVDFDGDEIADIWKNKRDAIGSVANYFKRHGWRQGEPVVVRAGLEKNFQGDLANQSLKPKYTVGSLREAGFTPLVDVPAENSSSLVKLEGAKGTEYWLGLHNFYVITRYNHSRMYAMAVYQLAQKIRQQYDAANKQA</sequence>
<dbReference type="InterPro" id="IPR031304">
    <property type="entry name" value="SLT_2"/>
</dbReference>
<evidence type="ECO:0000313" key="5">
    <source>
        <dbReference type="Proteomes" id="UP000528457"/>
    </source>
</evidence>
<dbReference type="SUPFAM" id="SSF53955">
    <property type="entry name" value="Lysozyme-like"/>
    <property type="match status" value="1"/>
</dbReference>
<keyword evidence="2" id="KW-0732">Signal</keyword>
<dbReference type="GO" id="GO:0008933">
    <property type="term" value="F:peptidoglycan lytic transglycosylase activity"/>
    <property type="evidence" value="ECO:0007669"/>
    <property type="project" value="TreeGrafter"/>
</dbReference>
<evidence type="ECO:0000313" key="4">
    <source>
        <dbReference type="EMBL" id="MBB6522948.1"/>
    </source>
</evidence>
<feature type="signal peptide" evidence="2">
    <location>
        <begin position="1"/>
        <end position="27"/>
    </location>
</feature>
<dbReference type="InterPro" id="IPR011757">
    <property type="entry name" value="Lytic_transglycosylase_MltB"/>
</dbReference>
<dbReference type="Gene3D" id="1.10.8.350">
    <property type="entry name" value="Bacterial muramidase"/>
    <property type="match status" value="1"/>
</dbReference>
<feature type="active site" evidence="1">
    <location>
        <position position="129"/>
    </location>
</feature>
<reference evidence="4 5" key="1">
    <citation type="submission" date="2020-08" db="EMBL/GenBank/DDBJ databases">
        <title>Genomic Encyclopedia of Type Strains, Phase IV (KMG-IV): sequencing the most valuable type-strain genomes for metagenomic binning, comparative biology and taxonomic classification.</title>
        <authorList>
            <person name="Goeker M."/>
        </authorList>
    </citation>
    <scope>NUCLEOTIDE SEQUENCE [LARGE SCALE GENOMIC DNA]</scope>
    <source>
        <strain evidence="4 5">DSM 22368</strain>
    </source>
</reference>
<dbReference type="Gene3D" id="1.10.530.10">
    <property type="match status" value="1"/>
</dbReference>
<proteinExistence type="predicted"/>
<evidence type="ECO:0000256" key="1">
    <source>
        <dbReference type="PIRSR" id="PIRSR611757-1"/>
    </source>
</evidence>
<evidence type="ECO:0000259" key="3">
    <source>
        <dbReference type="Pfam" id="PF13406"/>
    </source>
</evidence>
<dbReference type="InterPro" id="IPR043426">
    <property type="entry name" value="MltB-like"/>
</dbReference>
<dbReference type="NCBIfam" id="TIGR02282">
    <property type="entry name" value="MltB"/>
    <property type="match status" value="1"/>
</dbReference>
<dbReference type="PANTHER" id="PTHR30163:SF9">
    <property type="entry name" value="MEMBRANE-BOUND LYTIC MUREIN TRANSGLYCOSYLASE B"/>
    <property type="match status" value="1"/>
</dbReference>
<feature type="chain" id="PRO_5030865596" evidence="2">
    <location>
        <begin position="28"/>
        <end position="338"/>
    </location>
</feature>
<dbReference type="CDD" id="cd13399">
    <property type="entry name" value="Slt35-like"/>
    <property type="match status" value="1"/>
</dbReference>
<dbReference type="GO" id="GO:0009253">
    <property type="term" value="P:peptidoglycan catabolic process"/>
    <property type="evidence" value="ECO:0007669"/>
    <property type="project" value="TreeGrafter"/>
</dbReference>
<dbReference type="FunFam" id="1.10.8.350:FF:000001">
    <property type="entry name" value="Lytic murein transglycosylase B"/>
    <property type="match status" value="1"/>
</dbReference>
<dbReference type="InParanoid" id="A0A7X0MWZ8"/>
<dbReference type="FunCoup" id="A0A7X0MWZ8">
    <property type="interactions" value="128"/>
</dbReference>
<feature type="domain" description="Transglycosylase SLT" evidence="3">
    <location>
        <begin position="34"/>
        <end position="325"/>
    </location>
</feature>
<dbReference type="RefSeq" id="WP_166843237.1">
    <property type="nucleotide sequence ID" value="NZ_JAAONY010000002.1"/>
</dbReference>
<accession>A0A7X0MWZ8</accession>
<dbReference type="Pfam" id="PF13406">
    <property type="entry name" value="SLT_2"/>
    <property type="match status" value="1"/>
</dbReference>
<dbReference type="EMBL" id="JACHHT010000002">
    <property type="protein sequence ID" value="MBB6522948.1"/>
    <property type="molecule type" value="Genomic_DNA"/>
</dbReference>
<comment type="caution">
    <text evidence="4">The sequence shown here is derived from an EMBL/GenBank/DDBJ whole genome shotgun (WGS) entry which is preliminary data.</text>
</comment>
<dbReference type="AlphaFoldDB" id="A0A7X0MWZ8"/>
<dbReference type="PANTHER" id="PTHR30163">
    <property type="entry name" value="MEMBRANE-BOUND LYTIC MUREIN TRANSGLYCOSYLASE B"/>
    <property type="match status" value="1"/>
</dbReference>
<keyword evidence="5" id="KW-1185">Reference proteome</keyword>
<organism evidence="4 5">
    <name type="scientific">Pseudoteredinibacter isoporae</name>
    <dbReference type="NCBI Taxonomy" id="570281"/>
    <lineage>
        <taxon>Bacteria</taxon>
        <taxon>Pseudomonadati</taxon>
        <taxon>Pseudomonadota</taxon>
        <taxon>Gammaproteobacteria</taxon>
        <taxon>Cellvibrionales</taxon>
        <taxon>Cellvibrionaceae</taxon>
        <taxon>Pseudoteredinibacter</taxon>
    </lineage>
</organism>
<dbReference type="Proteomes" id="UP000528457">
    <property type="component" value="Unassembled WGS sequence"/>
</dbReference>